<dbReference type="SMART" id="SM00984">
    <property type="entry name" value="UDPG_MGDP_dh_C"/>
    <property type="match status" value="1"/>
</dbReference>
<comment type="caution">
    <text evidence="5">The sequence shown here is derived from an EMBL/GenBank/DDBJ whole genome shotgun (WGS) entry which is preliminary data.</text>
</comment>
<dbReference type="Pfam" id="PF03721">
    <property type="entry name" value="UDPG_MGDP_dh_N"/>
    <property type="match status" value="1"/>
</dbReference>
<dbReference type="InterPro" id="IPR017476">
    <property type="entry name" value="UDP-Glc/GDP-Man"/>
</dbReference>
<proteinExistence type="inferred from homology"/>
<reference evidence="5 6" key="1">
    <citation type="submission" date="2016-12" db="EMBL/GenBank/DDBJ databases">
        <title>The draft genome sequence of Actinophytocola xinjiangensis.</title>
        <authorList>
            <person name="Wang W."/>
            <person name="Yuan L."/>
        </authorList>
    </citation>
    <scope>NUCLEOTIDE SEQUENCE [LARGE SCALE GENOMIC DNA]</scope>
    <source>
        <strain evidence="5 6">CGMCC 4.4663</strain>
    </source>
</reference>
<sequence>MTRPDPGASFDAVVVGLGYVGLPLASRACQAGLTVAGLDIRAEVAAGLSAGRSHVADVPDADVADMLDNGFVATTDPAVVAEADTVVICVPTGLDEHGRPDLGAVRAAATAVAAHLRVGALVVLESTSYPGTTDEVVRPILERGTGWRAGEEFHLAFSPERIDPGNGRFTVRNTPKVISGHTPLCAKNCAAFYDRFVDTLVIARGTREAELAKLLENAYRYVNIALVNELAMFCHHLGIDVWDVLHCAGTKPFGFAPFSPGPGVGGHCIPVDPRYLAAKAAAEGFGFGLLDAATRVNTRMPAYVAGRAGALLAEYGRPVAGARVLLLGLTYKPDVPDARESPAAGVAGALADHGATVALHDPHDAVVAGLPATAEKVGELWPAVRSADLTILLQDHQTYDLGRLAAEAKLLLDTRGKAFGERVRRL</sequence>
<dbReference type="GO" id="GO:0016628">
    <property type="term" value="F:oxidoreductase activity, acting on the CH-CH group of donors, NAD or NADP as acceptor"/>
    <property type="evidence" value="ECO:0007669"/>
    <property type="project" value="InterPro"/>
</dbReference>
<dbReference type="Pfam" id="PF03720">
    <property type="entry name" value="UDPG_MGDP_dh_C"/>
    <property type="match status" value="1"/>
</dbReference>
<dbReference type="Proteomes" id="UP000185696">
    <property type="component" value="Unassembled WGS sequence"/>
</dbReference>
<keyword evidence="1" id="KW-0560">Oxidoreductase</keyword>
<dbReference type="SUPFAM" id="SSF51735">
    <property type="entry name" value="NAD(P)-binding Rossmann-fold domains"/>
    <property type="match status" value="1"/>
</dbReference>
<name>A0A7Z0WSJ8_9PSEU</name>
<dbReference type="InterPro" id="IPR001732">
    <property type="entry name" value="UDP-Glc/GDP-Man_DH_N"/>
</dbReference>
<dbReference type="GO" id="GO:0016616">
    <property type="term" value="F:oxidoreductase activity, acting on the CH-OH group of donors, NAD or NADP as acceptor"/>
    <property type="evidence" value="ECO:0007669"/>
    <property type="project" value="InterPro"/>
</dbReference>
<evidence type="ECO:0000256" key="2">
    <source>
        <dbReference type="ARBA" id="ARBA00023027"/>
    </source>
</evidence>
<comment type="similarity">
    <text evidence="3">Belongs to the UDP-glucose/GDP-mannose dehydrogenase family.</text>
</comment>
<feature type="domain" description="UDP-glucose/GDP-mannose dehydrogenase C-terminal" evidence="4">
    <location>
        <begin position="325"/>
        <end position="420"/>
    </location>
</feature>
<dbReference type="Gene3D" id="3.40.50.720">
    <property type="entry name" value="NAD(P)-binding Rossmann-like Domain"/>
    <property type="match status" value="2"/>
</dbReference>
<keyword evidence="2" id="KW-0520">NAD</keyword>
<dbReference type="InterPro" id="IPR014027">
    <property type="entry name" value="UDP-Glc/GDP-Man_DH_C"/>
</dbReference>
<dbReference type="PIRSF" id="PIRSF500136">
    <property type="entry name" value="UDP_ManNAc_DH"/>
    <property type="match status" value="1"/>
</dbReference>
<dbReference type="InterPro" id="IPR014026">
    <property type="entry name" value="UDP-Glc/GDP-Man_DH_dimer"/>
</dbReference>
<accession>A0A7Z0WSJ8</accession>
<dbReference type="NCBIfam" id="TIGR03026">
    <property type="entry name" value="NDP-sugDHase"/>
    <property type="match status" value="1"/>
</dbReference>
<dbReference type="RefSeq" id="WP_075132036.1">
    <property type="nucleotide sequence ID" value="NZ_MSIF01000002.1"/>
</dbReference>
<evidence type="ECO:0000313" key="6">
    <source>
        <dbReference type="Proteomes" id="UP000185696"/>
    </source>
</evidence>
<dbReference type="PIRSF" id="PIRSF000124">
    <property type="entry name" value="UDPglc_GDPman_dh"/>
    <property type="match status" value="1"/>
</dbReference>
<dbReference type="PANTHER" id="PTHR43491:SF1">
    <property type="entry name" value="UDP-N-ACETYL-D-MANNOSAMINE DEHYDROGENASE"/>
    <property type="match status" value="1"/>
</dbReference>
<dbReference type="EMBL" id="MSIF01000002">
    <property type="protein sequence ID" value="OLF13127.1"/>
    <property type="molecule type" value="Genomic_DNA"/>
</dbReference>
<dbReference type="Pfam" id="PF00984">
    <property type="entry name" value="UDPG_MGDP_dh"/>
    <property type="match status" value="1"/>
</dbReference>
<evidence type="ECO:0000256" key="3">
    <source>
        <dbReference type="PIRNR" id="PIRNR000124"/>
    </source>
</evidence>
<dbReference type="InterPro" id="IPR036291">
    <property type="entry name" value="NAD(P)-bd_dom_sf"/>
</dbReference>
<dbReference type="InterPro" id="IPR008927">
    <property type="entry name" value="6-PGluconate_DH-like_C_sf"/>
</dbReference>
<dbReference type="SUPFAM" id="SSF52413">
    <property type="entry name" value="UDP-glucose/GDP-mannose dehydrogenase C-terminal domain"/>
    <property type="match status" value="1"/>
</dbReference>
<dbReference type="AlphaFoldDB" id="A0A7Z0WSJ8"/>
<dbReference type="PANTHER" id="PTHR43491">
    <property type="entry name" value="UDP-N-ACETYL-D-MANNOSAMINE DEHYDROGENASE"/>
    <property type="match status" value="1"/>
</dbReference>
<protein>
    <submittedName>
        <fullName evidence="5">UDP-N-acetyl-D-glucosamine dehydrogenase</fullName>
    </submittedName>
</protein>
<evidence type="ECO:0000256" key="1">
    <source>
        <dbReference type="ARBA" id="ARBA00023002"/>
    </source>
</evidence>
<evidence type="ECO:0000313" key="5">
    <source>
        <dbReference type="EMBL" id="OLF13127.1"/>
    </source>
</evidence>
<dbReference type="GO" id="GO:0000271">
    <property type="term" value="P:polysaccharide biosynthetic process"/>
    <property type="evidence" value="ECO:0007669"/>
    <property type="project" value="InterPro"/>
</dbReference>
<dbReference type="SUPFAM" id="SSF48179">
    <property type="entry name" value="6-phosphogluconate dehydrogenase C-terminal domain-like"/>
    <property type="match status" value="1"/>
</dbReference>
<keyword evidence="6" id="KW-1185">Reference proteome</keyword>
<dbReference type="OrthoDB" id="5193947at2"/>
<organism evidence="5 6">
    <name type="scientific">Actinophytocola xinjiangensis</name>
    <dbReference type="NCBI Taxonomy" id="485602"/>
    <lineage>
        <taxon>Bacteria</taxon>
        <taxon>Bacillati</taxon>
        <taxon>Actinomycetota</taxon>
        <taxon>Actinomycetes</taxon>
        <taxon>Pseudonocardiales</taxon>
        <taxon>Pseudonocardiaceae</taxon>
    </lineage>
</organism>
<dbReference type="InterPro" id="IPR028359">
    <property type="entry name" value="UDP_ManNAc/GlcNAc_DH"/>
</dbReference>
<dbReference type="GO" id="GO:0051287">
    <property type="term" value="F:NAD binding"/>
    <property type="evidence" value="ECO:0007669"/>
    <property type="project" value="InterPro"/>
</dbReference>
<gene>
    <name evidence="5" type="ORF">BLA60_07830</name>
</gene>
<dbReference type="InterPro" id="IPR036220">
    <property type="entry name" value="UDP-Glc/GDP-Man_DH_C_sf"/>
</dbReference>
<evidence type="ECO:0000259" key="4">
    <source>
        <dbReference type="SMART" id="SM00984"/>
    </source>
</evidence>